<gene>
    <name evidence="1" type="ORF">CTRU02_206982</name>
</gene>
<protein>
    <submittedName>
        <fullName evidence="1">Uncharacterized protein</fullName>
    </submittedName>
</protein>
<dbReference type="EMBL" id="VUJX02000004">
    <property type="protein sequence ID" value="KAL0937251.1"/>
    <property type="molecule type" value="Genomic_DNA"/>
</dbReference>
<comment type="caution">
    <text evidence="1">The sequence shown here is derived from an EMBL/GenBank/DDBJ whole genome shotgun (WGS) entry which is preliminary data.</text>
</comment>
<reference evidence="1 2" key="1">
    <citation type="journal article" date="2020" name="Phytopathology">
        <title>Genome Sequence Resources of Colletotrichum truncatum, C. plurivorum, C. musicola, and C. sojae: Four Species Pathogenic to Soybean (Glycine max).</title>
        <authorList>
            <person name="Rogerio F."/>
            <person name="Boufleur T.R."/>
            <person name="Ciampi-Guillardi M."/>
            <person name="Sukno S.A."/>
            <person name="Thon M.R."/>
            <person name="Massola Junior N.S."/>
            <person name="Baroncelli R."/>
        </authorList>
    </citation>
    <scope>NUCLEOTIDE SEQUENCE [LARGE SCALE GENOMIC DNA]</scope>
    <source>
        <strain evidence="1 2">CMES1059</strain>
    </source>
</reference>
<proteinExistence type="predicted"/>
<organism evidence="1 2">
    <name type="scientific">Colletotrichum truncatum</name>
    <name type="common">Anthracnose fungus</name>
    <name type="synonym">Colletotrichum capsici</name>
    <dbReference type="NCBI Taxonomy" id="5467"/>
    <lineage>
        <taxon>Eukaryota</taxon>
        <taxon>Fungi</taxon>
        <taxon>Dikarya</taxon>
        <taxon>Ascomycota</taxon>
        <taxon>Pezizomycotina</taxon>
        <taxon>Sordariomycetes</taxon>
        <taxon>Hypocreomycetidae</taxon>
        <taxon>Glomerellales</taxon>
        <taxon>Glomerellaceae</taxon>
        <taxon>Colletotrichum</taxon>
        <taxon>Colletotrichum truncatum species complex</taxon>
    </lineage>
</organism>
<name>A0ACC3YZP5_COLTU</name>
<evidence type="ECO:0000313" key="2">
    <source>
        <dbReference type="Proteomes" id="UP000805649"/>
    </source>
</evidence>
<keyword evidence="2" id="KW-1185">Reference proteome</keyword>
<accession>A0ACC3YZP5</accession>
<evidence type="ECO:0000313" key="1">
    <source>
        <dbReference type="EMBL" id="KAL0937251.1"/>
    </source>
</evidence>
<dbReference type="Proteomes" id="UP000805649">
    <property type="component" value="Unassembled WGS sequence"/>
</dbReference>
<sequence>MIRGYWKLMMMHLRIWRGTRKSYGKLEQSQHGILLSFFSIHRPAIDSWSGHHLMTDSSVRSWYFVYGNFWFFVPIVFDLSFGLGRLGWSIRSIFFVVLQTNIGFEFARD</sequence>